<dbReference type="AlphaFoldDB" id="A0A8E2AJB6"/>
<reference evidence="1 2" key="1">
    <citation type="submission" date="2016-07" db="EMBL/GenBank/DDBJ databases">
        <title>Draft genome of the white-rot fungus Obba rivulosa 3A-2.</title>
        <authorList>
            <consortium name="DOE Joint Genome Institute"/>
            <person name="Miettinen O."/>
            <person name="Riley R."/>
            <person name="Acob R."/>
            <person name="Barry K."/>
            <person name="Cullen D."/>
            <person name="De Vries R."/>
            <person name="Hainaut M."/>
            <person name="Hatakka A."/>
            <person name="Henrissat B."/>
            <person name="Hilden K."/>
            <person name="Kuo R."/>
            <person name="Labutti K."/>
            <person name="Lipzen A."/>
            <person name="Makela M.R."/>
            <person name="Sandor L."/>
            <person name="Spatafora J.W."/>
            <person name="Grigoriev I.V."/>
            <person name="Hibbett D.S."/>
        </authorList>
    </citation>
    <scope>NUCLEOTIDE SEQUENCE [LARGE SCALE GENOMIC DNA]</scope>
    <source>
        <strain evidence="1 2">3A-2</strain>
    </source>
</reference>
<accession>A0A8E2AJB6</accession>
<evidence type="ECO:0000313" key="2">
    <source>
        <dbReference type="Proteomes" id="UP000250043"/>
    </source>
</evidence>
<dbReference type="Proteomes" id="UP000250043">
    <property type="component" value="Unassembled WGS sequence"/>
</dbReference>
<gene>
    <name evidence="1" type="ORF">OBBRIDRAFT_407713</name>
</gene>
<keyword evidence="2" id="KW-1185">Reference proteome</keyword>
<sequence>MSKAHRVLWGFDVSKERRRVSSFRPGGALSLVGLGEQARRCSREAASNIVPVRFNRDLGTMNRSGCVNMLLNCHEPCINTGTAERTPADAGPLALSLSTLASTTRSLLAVSALGKRVPRVDAASCGVRTALPLVPSSINPRIQPVSAAFWCAKRRASSFPALAGLHCK</sequence>
<dbReference type="EMBL" id="KV722673">
    <property type="protein sequence ID" value="OCH84439.1"/>
    <property type="molecule type" value="Genomic_DNA"/>
</dbReference>
<proteinExistence type="predicted"/>
<organism evidence="1 2">
    <name type="scientific">Obba rivulosa</name>
    <dbReference type="NCBI Taxonomy" id="1052685"/>
    <lineage>
        <taxon>Eukaryota</taxon>
        <taxon>Fungi</taxon>
        <taxon>Dikarya</taxon>
        <taxon>Basidiomycota</taxon>
        <taxon>Agaricomycotina</taxon>
        <taxon>Agaricomycetes</taxon>
        <taxon>Polyporales</taxon>
        <taxon>Gelatoporiaceae</taxon>
        <taxon>Obba</taxon>
    </lineage>
</organism>
<protein>
    <submittedName>
        <fullName evidence="1">Uncharacterized protein</fullName>
    </submittedName>
</protein>
<evidence type="ECO:0000313" key="1">
    <source>
        <dbReference type="EMBL" id="OCH84439.1"/>
    </source>
</evidence>
<name>A0A8E2AJB6_9APHY</name>